<protein>
    <submittedName>
        <fullName evidence="1">Uncharacterized protein</fullName>
    </submittedName>
</protein>
<sequence>LALRVVGPLPGAAQRIGSGYGQALLRESGLHARPVRVRHAHTVAPRVVVVEGSLAQRVAGQLQLAVRVIVPLVQGPDPVHVVRDQAVLVPVLLAGGRLLAQQHGVAVGVCKAPVVVVFVAPGAGAALQGVVLEVHVEAVAK</sequence>
<reference evidence="1" key="1">
    <citation type="journal article" date="2019" name="Sci. Rep.">
        <title>Draft genome of Tanacetum cinerariifolium, the natural source of mosquito coil.</title>
        <authorList>
            <person name="Yamashiro T."/>
            <person name="Shiraishi A."/>
            <person name="Satake H."/>
            <person name="Nakayama K."/>
        </authorList>
    </citation>
    <scope>NUCLEOTIDE SEQUENCE</scope>
</reference>
<accession>A0A699WEK0</accession>
<gene>
    <name evidence="1" type="ORF">Tci_915210</name>
</gene>
<feature type="non-terminal residue" evidence="1">
    <location>
        <position position="141"/>
    </location>
</feature>
<name>A0A699WEK0_TANCI</name>
<dbReference type="AlphaFoldDB" id="A0A699WEK0"/>
<feature type="non-terminal residue" evidence="1">
    <location>
        <position position="1"/>
    </location>
</feature>
<comment type="caution">
    <text evidence="1">The sequence shown here is derived from an EMBL/GenBank/DDBJ whole genome shotgun (WGS) entry which is preliminary data.</text>
</comment>
<organism evidence="1">
    <name type="scientific">Tanacetum cinerariifolium</name>
    <name type="common">Dalmatian daisy</name>
    <name type="synonym">Chrysanthemum cinerariifolium</name>
    <dbReference type="NCBI Taxonomy" id="118510"/>
    <lineage>
        <taxon>Eukaryota</taxon>
        <taxon>Viridiplantae</taxon>
        <taxon>Streptophyta</taxon>
        <taxon>Embryophyta</taxon>
        <taxon>Tracheophyta</taxon>
        <taxon>Spermatophyta</taxon>
        <taxon>Magnoliopsida</taxon>
        <taxon>eudicotyledons</taxon>
        <taxon>Gunneridae</taxon>
        <taxon>Pentapetalae</taxon>
        <taxon>asterids</taxon>
        <taxon>campanulids</taxon>
        <taxon>Asterales</taxon>
        <taxon>Asteraceae</taxon>
        <taxon>Asteroideae</taxon>
        <taxon>Anthemideae</taxon>
        <taxon>Anthemidinae</taxon>
        <taxon>Tanacetum</taxon>
    </lineage>
</organism>
<proteinExistence type="predicted"/>
<evidence type="ECO:0000313" key="1">
    <source>
        <dbReference type="EMBL" id="GFD43241.1"/>
    </source>
</evidence>
<dbReference type="EMBL" id="BKCJ011593395">
    <property type="protein sequence ID" value="GFD43241.1"/>
    <property type="molecule type" value="Genomic_DNA"/>
</dbReference>